<evidence type="ECO:0000256" key="5">
    <source>
        <dbReference type="ARBA" id="ARBA00023136"/>
    </source>
</evidence>
<evidence type="ECO:0000256" key="2">
    <source>
        <dbReference type="ARBA" id="ARBA00008974"/>
    </source>
</evidence>
<protein>
    <recommendedName>
        <fullName evidence="9">Cytosine permease</fullName>
    </recommendedName>
</protein>
<dbReference type="PANTHER" id="PTHR30569:SF0">
    <property type="entry name" value="CYTOSINE PERMEASE"/>
    <property type="match status" value="1"/>
</dbReference>
<feature type="transmembrane region" description="Helical" evidence="6">
    <location>
        <begin position="35"/>
        <end position="59"/>
    </location>
</feature>
<feature type="transmembrane region" description="Helical" evidence="6">
    <location>
        <begin position="439"/>
        <end position="459"/>
    </location>
</feature>
<dbReference type="EMBL" id="QVTE01000020">
    <property type="protein sequence ID" value="RFU69848.1"/>
    <property type="molecule type" value="Genomic_DNA"/>
</dbReference>
<dbReference type="InterPro" id="IPR001248">
    <property type="entry name" value="Pur-cyt_permease"/>
</dbReference>
<dbReference type="Gene3D" id="1.10.4160.10">
    <property type="entry name" value="Hydantoin permease"/>
    <property type="match status" value="1"/>
</dbReference>
<keyword evidence="8" id="KW-1185">Reference proteome</keyword>
<evidence type="ECO:0008006" key="9">
    <source>
        <dbReference type="Google" id="ProtNLM"/>
    </source>
</evidence>
<accession>A0A372LPG4</accession>
<sequence>MGMVLMVNYPQNHKSDTESIFPVLKKDRKWSSNDLLLVSISNSVATWCFLMGGFAGYFLNAKMGSIALIAGSMIGIFFVALALVPITTKYGLESVITSKLFFGNRGWIIALILQYISVIGWNSILLIFFGKAASRMLIEAGLISAGTKNLGMSVLTLIALIFVWFSLRKGAISVRIISKIIAVIIMSIGAWMFYMIINNFGISGIAEAKPLASSGDKLWDYVTGVEIGLVSLMAWWPYIGGMVRVVPKTSQATIPAMLGLGLPVAIMSIIGLFSILVIGDSDPTSWMTELGGVVIGSIALLFIALANFGSAVIGVYISSLGLRHIPFMQKLSWNQTTGLALMPVALIVIFIPGVFFDNFGTFLTLSGVLFAPLIGIQIVDYHLFRNRRLDVKELYNPSLNSSYTFLRGWNPAGILGMVVGFFTYLYLLDPITYESNAPYQYVTATLPTMFIGAFVYWTVTKWIVIPRGWGGYK</sequence>
<dbReference type="Proteomes" id="UP000264541">
    <property type="component" value="Unassembled WGS sequence"/>
</dbReference>
<evidence type="ECO:0000256" key="1">
    <source>
        <dbReference type="ARBA" id="ARBA00004141"/>
    </source>
</evidence>
<dbReference type="GO" id="GO:0005886">
    <property type="term" value="C:plasma membrane"/>
    <property type="evidence" value="ECO:0007669"/>
    <property type="project" value="TreeGrafter"/>
</dbReference>
<feature type="transmembrane region" description="Helical" evidence="6">
    <location>
        <begin position="405"/>
        <end position="427"/>
    </location>
</feature>
<feature type="transmembrane region" description="Helical" evidence="6">
    <location>
        <begin position="179"/>
        <end position="198"/>
    </location>
</feature>
<dbReference type="InterPro" id="IPR030191">
    <property type="entry name" value="CodB"/>
</dbReference>
<dbReference type="AlphaFoldDB" id="A0A372LPG4"/>
<keyword evidence="3 6" id="KW-0812">Transmembrane</keyword>
<feature type="transmembrane region" description="Helical" evidence="6">
    <location>
        <begin position="290"/>
        <end position="317"/>
    </location>
</feature>
<comment type="caution">
    <text evidence="7">The sequence shown here is derived from an EMBL/GenBank/DDBJ whole genome shotgun (WGS) entry which is preliminary data.</text>
</comment>
<dbReference type="GO" id="GO:0015209">
    <property type="term" value="F:cytosine transmembrane transporter activity"/>
    <property type="evidence" value="ECO:0007669"/>
    <property type="project" value="InterPro"/>
</dbReference>
<evidence type="ECO:0000256" key="3">
    <source>
        <dbReference type="ARBA" id="ARBA00022692"/>
    </source>
</evidence>
<dbReference type="PANTHER" id="PTHR30569">
    <property type="entry name" value="CYTOSINE TRANSPORTER CODB"/>
    <property type="match status" value="1"/>
</dbReference>
<evidence type="ECO:0000313" key="8">
    <source>
        <dbReference type="Proteomes" id="UP000264541"/>
    </source>
</evidence>
<feature type="transmembrane region" description="Helical" evidence="6">
    <location>
        <begin position="257"/>
        <end position="278"/>
    </location>
</feature>
<name>A0A372LPG4_9BACI</name>
<proteinExistence type="inferred from homology"/>
<feature type="transmembrane region" description="Helical" evidence="6">
    <location>
        <begin position="338"/>
        <end position="356"/>
    </location>
</feature>
<feature type="transmembrane region" description="Helical" evidence="6">
    <location>
        <begin position="65"/>
        <end position="86"/>
    </location>
</feature>
<reference evidence="7 8" key="1">
    <citation type="submission" date="2018-08" db="EMBL/GenBank/DDBJ databases">
        <title>Bacillus chawlae sp. nov., Bacillus glennii sp. nov., and Bacillus saganii sp. nov. Isolated from the Vehicle Assembly Building at Kennedy Space Center where the Viking Spacecraft were Assembled.</title>
        <authorList>
            <person name="Seuylemezian A."/>
            <person name="Vaishampayan P."/>
        </authorList>
    </citation>
    <scope>NUCLEOTIDE SEQUENCE [LARGE SCALE GENOMIC DNA]</scope>
    <source>
        <strain evidence="7 8">V47-23a</strain>
    </source>
</reference>
<keyword evidence="4 6" id="KW-1133">Transmembrane helix</keyword>
<comment type="similarity">
    <text evidence="2">Belongs to the purine-cytosine permease (2.A.39) family.</text>
</comment>
<comment type="subcellular location">
    <subcellularLocation>
        <location evidence="1">Membrane</location>
        <topology evidence="1">Multi-pass membrane protein</topology>
    </subcellularLocation>
</comment>
<dbReference type="Pfam" id="PF02133">
    <property type="entry name" value="Transp_cyt_pur"/>
    <property type="match status" value="1"/>
</dbReference>
<keyword evidence="5 6" id="KW-0472">Membrane</keyword>
<feature type="transmembrane region" description="Helical" evidence="6">
    <location>
        <begin position="218"/>
        <end position="236"/>
    </location>
</feature>
<evidence type="ECO:0000313" key="7">
    <source>
        <dbReference type="EMBL" id="RFU69848.1"/>
    </source>
</evidence>
<evidence type="ECO:0000256" key="4">
    <source>
        <dbReference type="ARBA" id="ARBA00022989"/>
    </source>
</evidence>
<evidence type="ECO:0000256" key="6">
    <source>
        <dbReference type="SAM" id="Phobius"/>
    </source>
</evidence>
<organism evidence="7 8">
    <name type="scientific">Peribacillus saganii</name>
    <dbReference type="NCBI Taxonomy" id="2303992"/>
    <lineage>
        <taxon>Bacteria</taxon>
        <taxon>Bacillati</taxon>
        <taxon>Bacillota</taxon>
        <taxon>Bacilli</taxon>
        <taxon>Bacillales</taxon>
        <taxon>Bacillaceae</taxon>
        <taxon>Peribacillus</taxon>
    </lineage>
</organism>
<gene>
    <name evidence="7" type="ORF">D0469_08540</name>
</gene>
<feature type="transmembrane region" description="Helical" evidence="6">
    <location>
        <begin position="150"/>
        <end position="167"/>
    </location>
</feature>
<feature type="transmembrane region" description="Helical" evidence="6">
    <location>
        <begin position="362"/>
        <end position="384"/>
    </location>
</feature>
<feature type="transmembrane region" description="Helical" evidence="6">
    <location>
        <begin position="107"/>
        <end position="130"/>
    </location>
</feature>